<accession>A0A0F5YBM6</accession>
<dbReference type="RefSeq" id="WP_046280450.1">
    <property type="nucleotide sequence ID" value="NZ_LATL02000283.1"/>
</dbReference>
<evidence type="ECO:0000313" key="3">
    <source>
        <dbReference type="Proteomes" id="UP000033607"/>
    </source>
</evidence>
<protein>
    <recommendedName>
        <fullName evidence="4">DUF1822 family protein</fullName>
    </recommendedName>
</protein>
<evidence type="ECO:0000313" key="1">
    <source>
        <dbReference type="EMBL" id="KKD36299.1"/>
    </source>
</evidence>
<dbReference type="OrthoDB" id="467121at2"/>
<reference evidence="1 3" key="1">
    <citation type="submission" date="2015-06" db="EMBL/GenBank/DDBJ databases">
        <title>Draft genome assembly of filamentous brackish cyanobacterium Limnoraphis robusta strain CS-951.</title>
        <authorList>
            <person name="Willis A."/>
            <person name="Parks M."/>
            <person name="Burford M.A."/>
        </authorList>
    </citation>
    <scope>NUCLEOTIDE SEQUENCE [LARGE SCALE GENOMIC DNA]</scope>
    <source>
        <strain evidence="1 3">CS-951</strain>
    </source>
</reference>
<proteinExistence type="predicted"/>
<dbReference type="AlphaFoldDB" id="A0A0F5YBM6"/>
<gene>
    <name evidence="1" type="ORF">WN50_20535</name>
    <name evidence="2" type="ORF">WN50_39965</name>
</gene>
<organism evidence="1 3">
    <name type="scientific">Limnoraphis robusta CS-951</name>
    <dbReference type="NCBI Taxonomy" id="1637645"/>
    <lineage>
        <taxon>Bacteria</taxon>
        <taxon>Bacillati</taxon>
        <taxon>Cyanobacteriota</taxon>
        <taxon>Cyanophyceae</taxon>
        <taxon>Oscillatoriophycideae</taxon>
        <taxon>Oscillatoriales</taxon>
        <taxon>Sirenicapillariaceae</taxon>
        <taxon>Limnoraphis</taxon>
    </lineage>
</organism>
<dbReference type="EMBL" id="LATL02000359">
    <property type="protein sequence ID" value="KMW69839.1"/>
    <property type="molecule type" value="Genomic_DNA"/>
</dbReference>
<name>A0A0F5YBM6_9CYAN</name>
<dbReference type="InterPro" id="IPR014951">
    <property type="entry name" value="DUF1822"/>
</dbReference>
<dbReference type="Pfam" id="PF08852">
    <property type="entry name" value="DUF1822"/>
    <property type="match status" value="1"/>
</dbReference>
<sequence length="460" mass="52341">MNNSSLLSELEFGFETFSPESVTLSNDQINQAINLSNAIQNESRKWYTYLNALALFGFENWLEERGEDFTVNREKCSVFNPEISNSIEAVCHLKVNQFKVCLITVGSLFDEVVTVPQAVLDLPEYAAQFYVLVEVQEELETVSISGFISYPDLIAAKANVNLEPDLDWTYQIPLQWFEQETDQLLLYFRCLEPAAIALPKAVNRQNSLSAQKAELQAILPQLQAENGQSTSQLWNLLTWEQGIAILTNPQLLRWVYQVQNSTDLEAETSSSEWLKTQKNYLSDLLTLLTEPAMNLGRWLRDELDNFASELSWVLVPEFSPATAMRSLRLASEEFEAIVQELQKQDIEIPTQAKGAYRDLQLAETALRLYALTWELDSNTVREWKLLLILGTPSRMSLPNQVQLRVSDETQILVEQNLNPDDDYPYIFTAVIGSLEEKFIVTVSLGSEIQETLPPFGFNPE</sequence>
<dbReference type="EMBL" id="LATL02000283">
    <property type="protein sequence ID" value="KKD36299.1"/>
    <property type="molecule type" value="Genomic_DNA"/>
</dbReference>
<dbReference type="Proteomes" id="UP000033607">
    <property type="component" value="Unassembled WGS sequence"/>
</dbReference>
<comment type="caution">
    <text evidence="1">The sequence shown here is derived from an EMBL/GenBank/DDBJ whole genome shotgun (WGS) entry which is preliminary data.</text>
</comment>
<evidence type="ECO:0000313" key="2">
    <source>
        <dbReference type="EMBL" id="KMW69839.1"/>
    </source>
</evidence>
<evidence type="ECO:0008006" key="4">
    <source>
        <dbReference type="Google" id="ProtNLM"/>
    </source>
</evidence>